<gene>
    <name evidence="7" type="ORF">ABVK25_009191</name>
</gene>
<keyword evidence="1" id="KW-0677">Repeat</keyword>
<sequence length="488" mass="54477">MLGRLRMSLEDCLKAYLELSKQILAPDRSRRNFFAQAKDLVYVNGNLDEKILEHAVKKCVGKYSPVGEDDVFKKLDESCRDFVVATRVSNSEPALLRSYKNLDSSQAVEDCKIREACRATSAAKGFFESISIGKHYQTLTDGGLLYNNPIQLVHREAETIWPERNALLISIGTGSAPGGPFAGTFKEVVGAMKNILTETERTADDFYESHCAMVNGNLLSCFNVMYGLTQIGLEEYQEVGSIADATETYLNNGETGQKMRACVESLLETRSEDTIEYTKWVNSFKTYIWCTGIPGAGKSVLASIVVDDVRAKAKNDTNIGVACLYLDEQAREVQSTANLLAALWRQLSAENFYFEEAEDLYKRRTKAATRPNLKEVSKLLRAELCRYTKTFVIVDALDECPEDNGVRDILLEELGLLPGSVNMLFTSRNPPTLDRHFPDPVCTEIRAAKQDVTKYLQGQMSRLQDCIRTNPGLQQAIVRGIIDVIDGM</sequence>
<evidence type="ECO:0000256" key="4">
    <source>
        <dbReference type="ARBA" id="ARBA00023098"/>
    </source>
</evidence>
<keyword evidence="3" id="KW-0442">Lipid degradation</keyword>
<evidence type="ECO:0000256" key="2">
    <source>
        <dbReference type="ARBA" id="ARBA00022801"/>
    </source>
</evidence>
<accession>A0ABR4AZW8</accession>
<evidence type="ECO:0000256" key="3">
    <source>
        <dbReference type="ARBA" id="ARBA00022963"/>
    </source>
</evidence>
<dbReference type="InterPro" id="IPR027417">
    <property type="entry name" value="P-loop_NTPase"/>
</dbReference>
<comment type="caution">
    <text evidence="5">Lacks conserved residue(s) required for the propagation of feature annotation.</text>
</comment>
<comment type="caution">
    <text evidence="7">The sequence shown here is derived from an EMBL/GenBank/DDBJ whole genome shotgun (WGS) entry which is preliminary data.</text>
</comment>
<evidence type="ECO:0000313" key="8">
    <source>
        <dbReference type="Proteomes" id="UP001590951"/>
    </source>
</evidence>
<evidence type="ECO:0000256" key="5">
    <source>
        <dbReference type="PROSITE-ProRule" id="PRU01161"/>
    </source>
</evidence>
<dbReference type="PROSITE" id="PS51635">
    <property type="entry name" value="PNPLA"/>
    <property type="match status" value="1"/>
</dbReference>
<dbReference type="Gene3D" id="3.40.1090.10">
    <property type="entry name" value="Cytosolic phospholipase A2 catalytic domain"/>
    <property type="match status" value="1"/>
</dbReference>
<dbReference type="InterPro" id="IPR016035">
    <property type="entry name" value="Acyl_Trfase/lysoPLipase"/>
</dbReference>
<dbReference type="Gene3D" id="3.40.50.300">
    <property type="entry name" value="P-loop containing nucleotide triphosphate hydrolases"/>
    <property type="match status" value="1"/>
</dbReference>
<dbReference type="PANTHER" id="PTHR24185:SF1">
    <property type="entry name" value="CALCIUM-INDEPENDENT PHOSPHOLIPASE A2-GAMMA"/>
    <property type="match status" value="1"/>
</dbReference>
<dbReference type="Proteomes" id="UP001590951">
    <property type="component" value="Unassembled WGS sequence"/>
</dbReference>
<protein>
    <recommendedName>
        <fullName evidence="6">PNPLA domain-containing protein</fullName>
    </recommendedName>
</protein>
<feature type="domain" description="PNPLA" evidence="6">
    <location>
        <begin position="1"/>
        <end position="154"/>
    </location>
</feature>
<evidence type="ECO:0000256" key="1">
    <source>
        <dbReference type="ARBA" id="ARBA00022737"/>
    </source>
</evidence>
<dbReference type="InterPro" id="IPR056884">
    <property type="entry name" value="NPHP3-like_N"/>
</dbReference>
<feature type="short sequence motif" description="DGA/G" evidence="5">
    <location>
        <begin position="141"/>
        <end position="143"/>
    </location>
</feature>
<organism evidence="7 8">
    <name type="scientific">Lepraria finkii</name>
    <dbReference type="NCBI Taxonomy" id="1340010"/>
    <lineage>
        <taxon>Eukaryota</taxon>
        <taxon>Fungi</taxon>
        <taxon>Dikarya</taxon>
        <taxon>Ascomycota</taxon>
        <taxon>Pezizomycotina</taxon>
        <taxon>Lecanoromycetes</taxon>
        <taxon>OSLEUM clade</taxon>
        <taxon>Lecanoromycetidae</taxon>
        <taxon>Lecanorales</taxon>
        <taxon>Lecanorineae</taxon>
        <taxon>Stereocaulaceae</taxon>
        <taxon>Lepraria</taxon>
    </lineage>
</organism>
<keyword evidence="8" id="KW-1185">Reference proteome</keyword>
<dbReference type="Pfam" id="PF24883">
    <property type="entry name" value="NPHP3_N"/>
    <property type="match status" value="1"/>
</dbReference>
<dbReference type="SUPFAM" id="SSF52151">
    <property type="entry name" value="FabD/lysophospholipase-like"/>
    <property type="match status" value="1"/>
</dbReference>
<dbReference type="SUPFAM" id="SSF52540">
    <property type="entry name" value="P-loop containing nucleoside triphosphate hydrolases"/>
    <property type="match status" value="1"/>
</dbReference>
<proteinExistence type="predicted"/>
<dbReference type="EMBL" id="JBHFEH010000046">
    <property type="protein sequence ID" value="KAL2050522.1"/>
    <property type="molecule type" value="Genomic_DNA"/>
</dbReference>
<dbReference type="InterPro" id="IPR002641">
    <property type="entry name" value="PNPLA_dom"/>
</dbReference>
<reference evidence="7 8" key="1">
    <citation type="submission" date="2024-09" db="EMBL/GenBank/DDBJ databases">
        <title>Rethinking Asexuality: The Enigmatic Case of Functional Sexual Genes in Lepraria (Stereocaulaceae).</title>
        <authorList>
            <person name="Doellman M."/>
            <person name="Sun Y."/>
            <person name="Barcenas-Pena A."/>
            <person name="Lumbsch H.T."/>
            <person name="Grewe F."/>
        </authorList>
    </citation>
    <scope>NUCLEOTIDE SEQUENCE [LARGE SCALE GENOMIC DNA]</scope>
    <source>
        <strain evidence="7 8">Grewe 0041</strain>
    </source>
</reference>
<name>A0ABR4AZW8_9LECA</name>
<evidence type="ECO:0000259" key="6">
    <source>
        <dbReference type="PROSITE" id="PS51635"/>
    </source>
</evidence>
<evidence type="ECO:0000313" key="7">
    <source>
        <dbReference type="EMBL" id="KAL2050522.1"/>
    </source>
</evidence>
<dbReference type="PANTHER" id="PTHR24185">
    <property type="entry name" value="CALCIUM-INDEPENDENT PHOSPHOLIPASE A2-GAMMA"/>
    <property type="match status" value="1"/>
</dbReference>
<keyword evidence="4" id="KW-0443">Lipid metabolism</keyword>
<keyword evidence="2" id="KW-0378">Hydrolase</keyword>